<gene>
    <name evidence="2" type="ORF">H8S44_10880</name>
</gene>
<keyword evidence="1" id="KW-0812">Transmembrane</keyword>
<dbReference type="AlphaFoldDB" id="A0A923LCU4"/>
<dbReference type="SUPFAM" id="SSF103481">
    <property type="entry name" value="Multidrug resistance efflux transporter EmrE"/>
    <property type="match status" value="1"/>
</dbReference>
<dbReference type="InterPro" id="IPR037185">
    <property type="entry name" value="EmrE-like"/>
</dbReference>
<feature type="transmembrane region" description="Helical" evidence="1">
    <location>
        <begin position="239"/>
        <end position="260"/>
    </location>
</feature>
<feature type="transmembrane region" description="Helical" evidence="1">
    <location>
        <begin position="94"/>
        <end position="113"/>
    </location>
</feature>
<feature type="transmembrane region" description="Helical" evidence="1">
    <location>
        <begin position="281"/>
        <end position="298"/>
    </location>
</feature>
<dbReference type="Proteomes" id="UP000649345">
    <property type="component" value="Unassembled WGS sequence"/>
</dbReference>
<sequence>MYEDRKVKLAIFGLVLAWISALSLVIFQNFNVIVTEKISMHFPELLLFTYVLTLVILFFCEFLGGLLMIAFNTLRGVPLAEYARVWQVKSSRSVLGAAVLSGPLATACSIVGIGLCGSTYGNCIIGLTPVITAILGTIFLKEKTGIRVFCGILLTVVGVIVASIAPPEGVSHFYLGLLITCVAPIGYAIEAIISTHAIDVSDPLIVCPLYRMLGCSLMELFCAAVVCAATRHLGWISQIFGIIFSEPVILLFLLLSTIFMTIQYNGIYAAYSYCGATRGSAILFSTPLWSIPIGLVMAKMGIMTFSVTTLGIIGACVIVVGILVVLAKPSELFNLRDV</sequence>
<feature type="transmembrane region" description="Helical" evidence="1">
    <location>
        <begin position="7"/>
        <end position="27"/>
    </location>
</feature>
<comment type="caution">
    <text evidence="2">The sequence shown here is derived from an EMBL/GenBank/DDBJ whole genome shotgun (WGS) entry which is preliminary data.</text>
</comment>
<feature type="transmembrane region" description="Helical" evidence="1">
    <location>
        <begin position="171"/>
        <end position="189"/>
    </location>
</feature>
<reference evidence="2" key="1">
    <citation type="submission" date="2020-08" db="EMBL/GenBank/DDBJ databases">
        <title>Genome public.</title>
        <authorList>
            <person name="Liu C."/>
            <person name="Sun Q."/>
        </authorList>
    </citation>
    <scope>NUCLEOTIDE SEQUENCE</scope>
    <source>
        <strain evidence="2">NSJ-68</strain>
    </source>
</reference>
<keyword evidence="3" id="KW-1185">Reference proteome</keyword>
<proteinExistence type="predicted"/>
<feature type="transmembrane region" description="Helical" evidence="1">
    <location>
        <begin position="304"/>
        <end position="326"/>
    </location>
</feature>
<name>A0A923LCU4_9FIRM</name>
<feature type="transmembrane region" description="Helical" evidence="1">
    <location>
        <begin position="47"/>
        <end position="74"/>
    </location>
</feature>
<feature type="transmembrane region" description="Helical" evidence="1">
    <location>
        <begin position="119"/>
        <end position="139"/>
    </location>
</feature>
<protein>
    <submittedName>
        <fullName evidence="2">EamA family transporter</fullName>
    </submittedName>
</protein>
<feature type="transmembrane region" description="Helical" evidence="1">
    <location>
        <begin position="209"/>
        <end position="233"/>
    </location>
</feature>
<organism evidence="2 3">
    <name type="scientific">Anaerosacchariphilus hominis</name>
    <dbReference type="NCBI Taxonomy" id="2763017"/>
    <lineage>
        <taxon>Bacteria</taxon>
        <taxon>Bacillati</taxon>
        <taxon>Bacillota</taxon>
        <taxon>Clostridia</taxon>
        <taxon>Lachnospirales</taxon>
        <taxon>Lachnospiraceae</taxon>
        <taxon>Anaerosacchariphilus</taxon>
    </lineage>
</organism>
<feature type="transmembrane region" description="Helical" evidence="1">
    <location>
        <begin position="146"/>
        <end position="165"/>
    </location>
</feature>
<evidence type="ECO:0000313" key="2">
    <source>
        <dbReference type="EMBL" id="MBC5660276.1"/>
    </source>
</evidence>
<accession>A0A923LCU4</accession>
<dbReference type="EMBL" id="JACOOR010000006">
    <property type="protein sequence ID" value="MBC5660276.1"/>
    <property type="molecule type" value="Genomic_DNA"/>
</dbReference>
<evidence type="ECO:0000313" key="3">
    <source>
        <dbReference type="Proteomes" id="UP000649345"/>
    </source>
</evidence>
<evidence type="ECO:0000256" key="1">
    <source>
        <dbReference type="SAM" id="Phobius"/>
    </source>
</evidence>
<dbReference type="RefSeq" id="WP_186872486.1">
    <property type="nucleotide sequence ID" value="NZ_JACOOR010000006.1"/>
</dbReference>
<keyword evidence="1" id="KW-1133">Transmembrane helix</keyword>
<keyword evidence="1" id="KW-0472">Membrane</keyword>